<evidence type="ECO:0000313" key="2">
    <source>
        <dbReference type="EMBL" id="KAG8546486.1"/>
    </source>
</evidence>
<accession>A0AAV6ZIU8</accession>
<dbReference type="Proteomes" id="UP000824782">
    <property type="component" value="Unassembled WGS sequence"/>
</dbReference>
<organism evidence="2 3">
    <name type="scientific">Engystomops pustulosus</name>
    <name type="common">Tungara frog</name>
    <name type="synonym">Physalaemus pustulosus</name>
    <dbReference type="NCBI Taxonomy" id="76066"/>
    <lineage>
        <taxon>Eukaryota</taxon>
        <taxon>Metazoa</taxon>
        <taxon>Chordata</taxon>
        <taxon>Craniata</taxon>
        <taxon>Vertebrata</taxon>
        <taxon>Euteleostomi</taxon>
        <taxon>Amphibia</taxon>
        <taxon>Batrachia</taxon>
        <taxon>Anura</taxon>
        <taxon>Neobatrachia</taxon>
        <taxon>Hyloidea</taxon>
        <taxon>Leptodactylidae</taxon>
        <taxon>Leiuperinae</taxon>
        <taxon>Engystomops</taxon>
    </lineage>
</organism>
<feature type="region of interest" description="Disordered" evidence="1">
    <location>
        <begin position="1"/>
        <end position="31"/>
    </location>
</feature>
<proteinExistence type="predicted"/>
<comment type="caution">
    <text evidence="2">The sequence shown here is derived from an EMBL/GenBank/DDBJ whole genome shotgun (WGS) entry which is preliminary data.</text>
</comment>
<gene>
    <name evidence="2" type="ORF">GDO81_018814</name>
</gene>
<evidence type="ECO:0000313" key="3">
    <source>
        <dbReference type="Proteomes" id="UP000824782"/>
    </source>
</evidence>
<dbReference type="EMBL" id="WNYA01001061">
    <property type="protein sequence ID" value="KAG8546486.1"/>
    <property type="molecule type" value="Genomic_DNA"/>
</dbReference>
<protein>
    <submittedName>
        <fullName evidence="2">Uncharacterized protein</fullName>
    </submittedName>
</protein>
<name>A0AAV6ZIU8_ENGPU</name>
<evidence type="ECO:0000256" key="1">
    <source>
        <dbReference type="SAM" id="MobiDB-lite"/>
    </source>
</evidence>
<dbReference type="AlphaFoldDB" id="A0AAV6ZIU8"/>
<reference evidence="2" key="1">
    <citation type="thesis" date="2020" institute="ProQuest LLC" country="789 East Eisenhower Parkway, Ann Arbor, MI, USA">
        <title>Comparative Genomics and Chromosome Evolution.</title>
        <authorList>
            <person name="Mudd A.B."/>
        </authorList>
    </citation>
    <scope>NUCLEOTIDE SEQUENCE</scope>
    <source>
        <strain evidence="2">237g6f4</strain>
        <tissue evidence="2">Blood</tissue>
    </source>
</reference>
<sequence length="61" mass="6432">MPGSDLSGSGEGAASGVRKARGSPDTTEPVVMSNNYDWLSLKPPEPTPAQCCGRRLLPLYI</sequence>
<keyword evidence="3" id="KW-1185">Reference proteome</keyword>